<evidence type="ECO:0000256" key="2">
    <source>
        <dbReference type="ARBA" id="ARBA00022759"/>
    </source>
</evidence>
<evidence type="ECO:0000259" key="7">
    <source>
        <dbReference type="Pfam" id="PF04480"/>
    </source>
</evidence>
<proteinExistence type="inferred from homology"/>
<dbReference type="InterPro" id="IPR004603">
    <property type="entry name" value="DNA_mismatch_endonuc_vsr"/>
</dbReference>
<dbReference type="Pfam" id="PF04480">
    <property type="entry name" value="DUF559"/>
    <property type="match status" value="1"/>
</dbReference>
<dbReference type="PIRSF" id="PIRSF018267">
    <property type="entry name" value="VSR_endonuc"/>
    <property type="match status" value="1"/>
</dbReference>
<evidence type="ECO:0000256" key="5">
    <source>
        <dbReference type="ARBA" id="ARBA00023204"/>
    </source>
</evidence>
<reference evidence="8 9" key="1">
    <citation type="submission" date="2016-10" db="EMBL/GenBank/DDBJ databases">
        <authorList>
            <person name="de Groot N.N."/>
        </authorList>
    </citation>
    <scope>NUCLEOTIDE SEQUENCE [LARGE SCALE GENOMIC DNA]</scope>
    <source>
        <strain evidence="8 9">Z108</strain>
    </source>
</reference>
<dbReference type="CDD" id="cd00221">
    <property type="entry name" value="Vsr"/>
    <property type="match status" value="1"/>
</dbReference>
<protein>
    <submittedName>
        <fullName evidence="8">T/G mismatch-specific endonuclease</fullName>
    </submittedName>
</protein>
<dbReference type="RefSeq" id="WP_256211320.1">
    <property type="nucleotide sequence ID" value="NZ_FOQK01000011.1"/>
</dbReference>
<evidence type="ECO:0000256" key="1">
    <source>
        <dbReference type="ARBA" id="ARBA00022722"/>
    </source>
</evidence>
<evidence type="ECO:0000256" key="6">
    <source>
        <dbReference type="ARBA" id="ARBA00029466"/>
    </source>
</evidence>
<dbReference type="GO" id="GO:0006298">
    <property type="term" value="P:mismatch repair"/>
    <property type="evidence" value="ECO:0007669"/>
    <property type="project" value="InterPro"/>
</dbReference>
<evidence type="ECO:0000313" key="9">
    <source>
        <dbReference type="Proteomes" id="UP000183639"/>
    </source>
</evidence>
<keyword evidence="5" id="KW-0234">DNA repair</keyword>
<dbReference type="NCBIfam" id="TIGR00632">
    <property type="entry name" value="vsr"/>
    <property type="match status" value="1"/>
</dbReference>
<comment type="similarity">
    <text evidence="6">Belongs to the Vsr family.</text>
</comment>
<name>A0A1I3EQW0_SELRU</name>
<dbReference type="SUPFAM" id="SSF52980">
    <property type="entry name" value="Restriction endonuclease-like"/>
    <property type="match status" value="1"/>
</dbReference>
<evidence type="ECO:0000256" key="3">
    <source>
        <dbReference type="ARBA" id="ARBA00022763"/>
    </source>
</evidence>
<accession>A0A1I3EQW0</accession>
<dbReference type="GO" id="GO:0016787">
    <property type="term" value="F:hydrolase activity"/>
    <property type="evidence" value="ECO:0007669"/>
    <property type="project" value="UniProtKB-KW"/>
</dbReference>
<gene>
    <name evidence="8" type="ORF">SAMN04487861_11147</name>
</gene>
<keyword evidence="1" id="KW-0540">Nuclease</keyword>
<keyword evidence="3" id="KW-0227">DNA damage</keyword>
<dbReference type="AlphaFoldDB" id="A0A1I3EQW0"/>
<dbReference type="InterPro" id="IPR007569">
    <property type="entry name" value="DUF559"/>
</dbReference>
<organism evidence="8 9">
    <name type="scientific">Selenomonas ruminantium</name>
    <dbReference type="NCBI Taxonomy" id="971"/>
    <lineage>
        <taxon>Bacteria</taxon>
        <taxon>Bacillati</taxon>
        <taxon>Bacillota</taxon>
        <taxon>Negativicutes</taxon>
        <taxon>Selenomonadales</taxon>
        <taxon>Selenomonadaceae</taxon>
        <taxon>Selenomonas</taxon>
    </lineage>
</organism>
<keyword evidence="2 8" id="KW-0255">Endonuclease</keyword>
<dbReference type="GO" id="GO:0004519">
    <property type="term" value="F:endonuclease activity"/>
    <property type="evidence" value="ECO:0007669"/>
    <property type="project" value="UniProtKB-KW"/>
</dbReference>
<dbReference type="EMBL" id="FOQK01000011">
    <property type="protein sequence ID" value="SFI01356.1"/>
    <property type="molecule type" value="Genomic_DNA"/>
</dbReference>
<keyword evidence="4" id="KW-0378">Hydrolase</keyword>
<evidence type="ECO:0000256" key="4">
    <source>
        <dbReference type="ARBA" id="ARBA00022801"/>
    </source>
</evidence>
<dbReference type="InterPro" id="IPR011335">
    <property type="entry name" value="Restrct_endonuc-II-like"/>
</dbReference>
<sequence>MQRICAKDTKPELILRKELWARGLRYRKNFNKLPGKPDIVLTRQKIAIFVDGDFWHARGYQDNPGAQVGSNKEYWQKKLARNVERDKEVNDELTEAGWLVLRFWESDIKKDLTSCIHQVEQYL</sequence>
<dbReference type="Proteomes" id="UP000183639">
    <property type="component" value="Unassembled WGS sequence"/>
</dbReference>
<feature type="domain" description="DUF559" evidence="7">
    <location>
        <begin position="81"/>
        <end position="121"/>
    </location>
</feature>
<evidence type="ECO:0000313" key="8">
    <source>
        <dbReference type="EMBL" id="SFI01356.1"/>
    </source>
</evidence>
<dbReference type="Pfam" id="PF03852">
    <property type="entry name" value="Vsr"/>
    <property type="match status" value="1"/>
</dbReference>
<dbReference type="Gene3D" id="3.40.960.10">
    <property type="entry name" value="VSR Endonuclease"/>
    <property type="match status" value="1"/>
</dbReference>